<sequence length="224" mass="25216">MADVLEVQPRSDEEFNDWLNHPDVDNAQPLINEIFGESDRGATLIAVEILNGQLEKIIISKVPEFVASGKKLKDLMNFNGPFGTFSSKIKVAAVNRWLHERTYRSIEALRALRNEAAHSNIKFSLKNHDQQLDRFLDLGDGAPVHIHNIAMQTLMEAYVEGLTREGERLSESIGTNPFDTPEKLQTALKNNPGWPEKLEEQLPRMKLAIGVYLFLGLLLAASDR</sequence>
<dbReference type="PANTHER" id="PTHR37941">
    <property type="entry name" value="FUMARASE E-RELATED"/>
    <property type="match status" value="1"/>
</dbReference>
<name>A0AAE8QBP8_9HYPH</name>
<dbReference type="SUPFAM" id="SSF158668">
    <property type="entry name" value="MtlR-like"/>
    <property type="match status" value="1"/>
</dbReference>
<accession>A0AAE8QBP8</accession>
<dbReference type="GO" id="GO:0045892">
    <property type="term" value="P:negative regulation of DNA-templated transcription"/>
    <property type="evidence" value="ECO:0007669"/>
    <property type="project" value="TreeGrafter"/>
</dbReference>
<dbReference type="RefSeq" id="WP_130822540.1">
    <property type="nucleotide sequence ID" value="NZ_SIKX01000001.1"/>
</dbReference>
<dbReference type="InterPro" id="IPR038026">
    <property type="entry name" value="MtlR-like_sf"/>
</dbReference>
<reference evidence="1 2" key="1">
    <citation type="submission" date="2019-02" db="EMBL/GenBank/DDBJ databases">
        <title>The genomic architecture of introgression among sibling species of bacteria.</title>
        <authorList>
            <person name="Cavassim M.I.A."/>
            <person name="Moeskjaer S."/>
            <person name="Moslemi C."/>
            <person name="Fields B."/>
            <person name="Bachmann A."/>
            <person name="Vilhjalmsson B."/>
            <person name="Schierup M.H."/>
            <person name="Young J.P.W."/>
            <person name="Andersen S.U."/>
        </authorList>
    </citation>
    <scope>NUCLEOTIDE SEQUENCE [LARGE SCALE GENOMIC DNA]</scope>
    <source>
        <strain evidence="1 2">SM42</strain>
    </source>
</reference>
<dbReference type="EMBL" id="SIKX01000001">
    <property type="protein sequence ID" value="TBF18453.1"/>
    <property type="molecule type" value="Genomic_DNA"/>
</dbReference>
<proteinExistence type="predicted"/>
<dbReference type="Proteomes" id="UP000291892">
    <property type="component" value="Unassembled WGS sequence"/>
</dbReference>
<dbReference type="AlphaFoldDB" id="A0AAE8QBP8"/>
<comment type="caution">
    <text evidence="1">The sequence shown here is derived from an EMBL/GenBank/DDBJ whole genome shotgun (WGS) entry which is preliminary data.</text>
</comment>
<dbReference type="Gene3D" id="1.20.120.330">
    <property type="entry name" value="Nucleotidyltransferases domain 2"/>
    <property type="match status" value="1"/>
</dbReference>
<gene>
    <name evidence="1" type="ORF">ELG94_08805</name>
</gene>
<protein>
    <submittedName>
        <fullName evidence="1">Uncharacterized protein</fullName>
    </submittedName>
</protein>
<organism evidence="1 2">
    <name type="scientific">Rhizobium ruizarguesonis</name>
    <dbReference type="NCBI Taxonomy" id="2081791"/>
    <lineage>
        <taxon>Bacteria</taxon>
        <taxon>Pseudomonadati</taxon>
        <taxon>Pseudomonadota</taxon>
        <taxon>Alphaproteobacteria</taxon>
        <taxon>Hyphomicrobiales</taxon>
        <taxon>Rhizobiaceae</taxon>
        <taxon>Rhizobium/Agrobacterium group</taxon>
        <taxon>Rhizobium</taxon>
    </lineage>
</organism>
<evidence type="ECO:0000313" key="1">
    <source>
        <dbReference type="EMBL" id="TBF18453.1"/>
    </source>
</evidence>
<evidence type="ECO:0000313" key="2">
    <source>
        <dbReference type="Proteomes" id="UP000291892"/>
    </source>
</evidence>
<dbReference type="InterPro" id="IPR007761">
    <property type="entry name" value="MtlR-like"/>
</dbReference>
<dbReference type="PANTHER" id="PTHR37941:SF1">
    <property type="entry name" value="FUMARASE E-RELATED"/>
    <property type="match status" value="1"/>
</dbReference>